<dbReference type="AlphaFoldDB" id="A0AAD5G6W5"/>
<name>A0AAD5G6W5_AMBAR</name>
<proteinExistence type="predicted"/>
<accession>A0AAD5G6W5</accession>
<reference evidence="1" key="1">
    <citation type="submission" date="2022-06" db="EMBL/GenBank/DDBJ databases">
        <title>Uncovering the hologenomic basis of an extraordinary plant invasion.</title>
        <authorList>
            <person name="Bieker V.C."/>
            <person name="Martin M.D."/>
            <person name="Gilbert T."/>
            <person name="Hodgins K."/>
            <person name="Battlay P."/>
            <person name="Petersen B."/>
            <person name="Wilson J."/>
        </authorList>
    </citation>
    <scope>NUCLEOTIDE SEQUENCE</scope>
    <source>
        <strain evidence="1">AA19_3_7</strain>
        <tissue evidence="1">Leaf</tissue>
    </source>
</reference>
<comment type="caution">
    <text evidence="1">The sequence shown here is derived from an EMBL/GenBank/DDBJ whole genome shotgun (WGS) entry which is preliminary data.</text>
</comment>
<protein>
    <submittedName>
        <fullName evidence="1">Uncharacterized protein</fullName>
    </submittedName>
</protein>
<keyword evidence="2" id="KW-1185">Reference proteome</keyword>
<sequence length="362" mass="39102">MQDTGVGDDPPSRVVHDVYSGVRARPAGDNAATGETEGSWLFTKFTPTGAQCCLGEATADLSIGVKKTTVASDLPVRTAVFAHVQLAITQEGSWLFTKFAPTGAQCCLGEATTDLSIGVEKTTVASDLPVLWCWQFGAANAPTGAQGGVGKCATMEGSRRASKADEVSYDSKDTSNPQSLIKFGDGDGYSIDSPGRLPPILAFSNRNLLQILMKRIFMTRMMNRTLAQMKLKMRIERNECVQGCLPSLSIDRLDSLVVGPEHGFWKDIVRVFLFSRHGPVWRKPTVIKGQVPDDSSHIQPFGNSSDRISGSNCVASSYQGFIRSQTAAAMLASCGETKLSPPNCEARWLNMLGLSGWLYSDY</sequence>
<evidence type="ECO:0000313" key="2">
    <source>
        <dbReference type="Proteomes" id="UP001206925"/>
    </source>
</evidence>
<dbReference type="Proteomes" id="UP001206925">
    <property type="component" value="Unassembled WGS sequence"/>
</dbReference>
<organism evidence="1 2">
    <name type="scientific">Ambrosia artemisiifolia</name>
    <name type="common">Common ragweed</name>
    <dbReference type="NCBI Taxonomy" id="4212"/>
    <lineage>
        <taxon>Eukaryota</taxon>
        <taxon>Viridiplantae</taxon>
        <taxon>Streptophyta</taxon>
        <taxon>Embryophyta</taxon>
        <taxon>Tracheophyta</taxon>
        <taxon>Spermatophyta</taxon>
        <taxon>Magnoliopsida</taxon>
        <taxon>eudicotyledons</taxon>
        <taxon>Gunneridae</taxon>
        <taxon>Pentapetalae</taxon>
        <taxon>asterids</taxon>
        <taxon>campanulids</taxon>
        <taxon>Asterales</taxon>
        <taxon>Asteraceae</taxon>
        <taxon>Asteroideae</taxon>
        <taxon>Heliantheae alliance</taxon>
        <taxon>Heliantheae</taxon>
        <taxon>Ambrosia</taxon>
    </lineage>
</organism>
<evidence type="ECO:0000313" key="1">
    <source>
        <dbReference type="EMBL" id="KAI7729598.1"/>
    </source>
</evidence>
<dbReference type="EMBL" id="JAMZMK010010967">
    <property type="protein sequence ID" value="KAI7729598.1"/>
    <property type="molecule type" value="Genomic_DNA"/>
</dbReference>
<gene>
    <name evidence="1" type="ORF">M8C21_020773</name>
</gene>